<evidence type="ECO:0000256" key="2">
    <source>
        <dbReference type="ARBA" id="ARBA00022692"/>
    </source>
</evidence>
<dbReference type="Pfam" id="PF05105">
    <property type="entry name" value="Phage_holin_4_1"/>
    <property type="match status" value="1"/>
</dbReference>
<keyword evidence="8" id="KW-1185">Reference proteome</keyword>
<evidence type="ECO:0000256" key="5">
    <source>
        <dbReference type="ARBA" id="ARBA00023600"/>
    </source>
</evidence>
<proteinExistence type="inferred from homology"/>
<feature type="transmembrane region" description="Helical" evidence="6">
    <location>
        <begin position="9"/>
        <end position="29"/>
    </location>
</feature>
<evidence type="ECO:0000256" key="1">
    <source>
        <dbReference type="ARBA" id="ARBA00004141"/>
    </source>
</evidence>
<feature type="transmembrane region" description="Helical" evidence="6">
    <location>
        <begin position="96"/>
        <end position="114"/>
    </location>
</feature>
<sequence length="159" mass="17383">MWVGNHSNLFIGVLSVVCAWVINKAAYFIGGIDNLVIGLVVFMGIDYATGLIYAGSIHDLASRKSLRGIRKKVGMLLLVAAGYWLDVVLGDQSSEVMRNLIIMMLVATEGISIVENLIKLGVDVPDVFKGMLETFDVKHVGEDKEAAKNGRRTHTGHRK</sequence>
<organism evidence="7 8">
    <name type="scientific">Sporolactobacillus shoreae</name>
    <dbReference type="NCBI Taxonomy" id="1465501"/>
    <lineage>
        <taxon>Bacteria</taxon>
        <taxon>Bacillati</taxon>
        <taxon>Bacillota</taxon>
        <taxon>Bacilli</taxon>
        <taxon>Bacillales</taxon>
        <taxon>Sporolactobacillaceae</taxon>
        <taxon>Sporolactobacillus</taxon>
    </lineage>
</organism>
<dbReference type="Proteomes" id="UP000298347">
    <property type="component" value="Unassembled WGS sequence"/>
</dbReference>
<reference evidence="7 8" key="1">
    <citation type="journal article" date="2015" name="Int. J. Syst. Evol. Microbiol.">
        <title>Sporolactobacillus shoreae sp. nov. and Sporolactobacillus spathodeae sp. nov., two spore-forming lactic acid bacteria isolated from tree barks in Thailand.</title>
        <authorList>
            <person name="Thamacharoensuk T."/>
            <person name="Kitahara M."/>
            <person name="Ohkuma M."/>
            <person name="Thongchul N."/>
            <person name="Tanasupawat S."/>
        </authorList>
    </citation>
    <scope>NUCLEOTIDE SEQUENCE [LARGE SCALE GENOMIC DNA]</scope>
    <source>
        <strain evidence="7 8">BK92</strain>
    </source>
</reference>
<dbReference type="GO" id="GO:0016020">
    <property type="term" value="C:membrane"/>
    <property type="evidence" value="ECO:0007669"/>
    <property type="project" value="UniProtKB-SubCell"/>
</dbReference>
<dbReference type="InterPro" id="IPR006480">
    <property type="entry name" value="Phage_holin_4_1"/>
</dbReference>
<evidence type="ECO:0000256" key="3">
    <source>
        <dbReference type="ARBA" id="ARBA00022989"/>
    </source>
</evidence>
<keyword evidence="2 6" id="KW-0812">Transmembrane</keyword>
<evidence type="ECO:0000313" key="7">
    <source>
        <dbReference type="EMBL" id="TGA95576.1"/>
    </source>
</evidence>
<dbReference type="AlphaFoldDB" id="A0A4Z0GGI7"/>
<protein>
    <submittedName>
        <fullName evidence="7">Holin</fullName>
    </submittedName>
</protein>
<dbReference type="EMBL" id="SRJD01000046">
    <property type="protein sequence ID" value="TGA95576.1"/>
    <property type="molecule type" value="Genomic_DNA"/>
</dbReference>
<evidence type="ECO:0000313" key="8">
    <source>
        <dbReference type="Proteomes" id="UP000298347"/>
    </source>
</evidence>
<accession>A0A4Z0GGI7</accession>
<comment type="similarity">
    <text evidence="5">Belongs to the bacteriophage holin family. Cp-1 holin subfamily.</text>
</comment>
<evidence type="ECO:0000256" key="4">
    <source>
        <dbReference type="ARBA" id="ARBA00023136"/>
    </source>
</evidence>
<gene>
    <name evidence="7" type="ORF">E4665_17825</name>
</gene>
<comment type="subcellular location">
    <subcellularLocation>
        <location evidence="1">Membrane</location>
        <topology evidence="1">Multi-pass membrane protein</topology>
    </subcellularLocation>
</comment>
<name>A0A4Z0GGI7_9BACL</name>
<keyword evidence="3 6" id="KW-1133">Transmembrane helix</keyword>
<dbReference type="OrthoDB" id="88184at2"/>
<evidence type="ECO:0000256" key="6">
    <source>
        <dbReference type="SAM" id="Phobius"/>
    </source>
</evidence>
<keyword evidence="4 6" id="KW-0472">Membrane</keyword>
<comment type="caution">
    <text evidence="7">The sequence shown here is derived from an EMBL/GenBank/DDBJ whole genome shotgun (WGS) entry which is preliminary data.</text>
</comment>
<feature type="transmembrane region" description="Helical" evidence="6">
    <location>
        <begin position="35"/>
        <end position="53"/>
    </location>
</feature>
<feature type="transmembrane region" description="Helical" evidence="6">
    <location>
        <begin position="73"/>
        <end position="90"/>
    </location>
</feature>
<dbReference type="NCBIfam" id="TIGR01593">
    <property type="entry name" value="holin_tox_secr"/>
    <property type="match status" value="1"/>
</dbReference>